<dbReference type="PANTHER" id="PTHR48105">
    <property type="entry name" value="THIOREDOXIN REDUCTASE 1-RELATED-RELATED"/>
    <property type="match status" value="1"/>
</dbReference>
<dbReference type="Gene3D" id="3.50.50.60">
    <property type="entry name" value="FAD/NAD(P)-binding domain"/>
    <property type="match status" value="2"/>
</dbReference>
<dbReference type="AlphaFoldDB" id="A0A9D1DKY1"/>
<dbReference type="PRINTS" id="PR00368">
    <property type="entry name" value="FADPNR"/>
</dbReference>
<evidence type="ECO:0000313" key="5">
    <source>
        <dbReference type="Proteomes" id="UP000824238"/>
    </source>
</evidence>
<dbReference type="Proteomes" id="UP000824238">
    <property type="component" value="Unassembled WGS sequence"/>
</dbReference>
<evidence type="ECO:0000313" key="4">
    <source>
        <dbReference type="EMBL" id="HIR54694.1"/>
    </source>
</evidence>
<dbReference type="EMBL" id="DVHH01000093">
    <property type="protein sequence ID" value="HIR54694.1"/>
    <property type="molecule type" value="Genomic_DNA"/>
</dbReference>
<keyword evidence="1" id="KW-0285">Flavoprotein</keyword>
<accession>A0A9D1DKY1</accession>
<gene>
    <name evidence="4" type="ORF">IAD36_03710</name>
</gene>
<comment type="caution">
    <text evidence="4">The sequence shown here is derived from an EMBL/GenBank/DDBJ whole genome shotgun (WGS) entry which is preliminary data.</text>
</comment>
<dbReference type="GO" id="GO:0016491">
    <property type="term" value="F:oxidoreductase activity"/>
    <property type="evidence" value="ECO:0007669"/>
    <property type="project" value="UniProtKB-KW"/>
</dbReference>
<evidence type="ECO:0000256" key="2">
    <source>
        <dbReference type="ARBA" id="ARBA00023002"/>
    </source>
</evidence>
<reference evidence="4" key="2">
    <citation type="journal article" date="2021" name="PeerJ">
        <title>Extensive microbial diversity within the chicken gut microbiome revealed by metagenomics and culture.</title>
        <authorList>
            <person name="Gilroy R."/>
            <person name="Ravi A."/>
            <person name="Getino M."/>
            <person name="Pursley I."/>
            <person name="Horton D.L."/>
            <person name="Alikhan N.F."/>
            <person name="Baker D."/>
            <person name="Gharbi K."/>
            <person name="Hall N."/>
            <person name="Watson M."/>
            <person name="Adriaenssens E.M."/>
            <person name="Foster-Nyarko E."/>
            <person name="Jarju S."/>
            <person name="Secka A."/>
            <person name="Antonio M."/>
            <person name="Oren A."/>
            <person name="Chaudhuri R.R."/>
            <person name="La Ragione R."/>
            <person name="Hildebrand F."/>
            <person name="Pallen M.J."/>
        </authorList>
    </citation>
    <scope>NUCLEOTIDE SEQUENCE</scope>
    <source>
        <strain evidence="4">ChiGjej3B3-7149</strain>
    </source>
</reference>
<dbReference type="Pfam" id="PF07992">
    <property type="entry name" value="Pyr_redox_2"/>
    <property type="match status" value="1"/>
</dbReference>
<dbReference type="PRINTS" id="PR00469">
    <property type="entry name" value="PNDRDTASEII"/>
</dbReference>
<evidence type="ECO:0000256" key="1">
    <source>
        <dbReference type="ARBA" id="ARBA00022630"/>
    </source>
</evidence>
<evidence type="ECO:0000259" key="3">
    <source>
        <dbReference type="Pfam" id="PF07992"/>
    </source>
</evidence>
<dbReference type="SUPFAM" id="SSF51905">
    <property type="entry name" value="FAD/NAD(P)-binding domain"/>
    <property type="match status" value="1"/>
</dbReference>
<dbReference type="InterPro" id="IPR036188">
    <property type="entry name" value="FAD/NAD-bd_sf"/>
</dbReference>
<dbReference type="InterPro" id="IPR023753">
    <property type="entry name" value="FAD/NAD-binding_dom"/>
</dbReference>
<name>A0A9D1DKY1_9FIRM</name>
<protein>
    <submittedName>
        <fullName evidence="4">FAD-dependent oxidoreductase</fullName>
    </submittedName>
</protein>
<sequence>MLGTYDIVIVGGGPAGLAAAIYGRRAEKSVLVLEKNGFGGQIAWSPMVDNFPGIPSVSGAELADRMFSQALDMGAEAELAEVTGLRREGAGYAVVTPDGDYAAKAVILATGAQHRRLGVAREEELAGNGVCYCAVCDGAFYKGRPVAVAGGGDAALQDALLLANGCSEVYIIHRRDEFRAEAANVHAALARSNVKLRMSSRVVALEGEGELTGIVIEPVDGGERETLRVDGLFVAVGYEPGNAPFAGMAELDAAGWFAAGEDCAAGAPGLFAAGDCRAKTVRQLTTAVGDGAAAAVAACRYIDKL</sequence>
<keyword evidence="2" id="KW-0560">Oxidoreductase</keyword>
<reference evidence="4" key="1">
    <citation type="submission" date="2020-10" db="EMBL/GenBank/DDBJ databases">
        <authorList>
            <person name="Gilroy R."/>
        </authorList>
    </citation>
    <scope>NUCLEOTIDE SEQUENCE</scope>
    <source>
        <strain evidence="4">ChiGjej3B3-7149</strain>
    </source>
</reference>
<dbReference type="InterPro" id="IPR050097">
    <property type="entry name" value="Ferredoxin-NADP_redctase_2"/>
</dbReference>
<organism evidence="4 5">
    <name type="scientific">Candidatus Scatomorpha intestinigallinarum</name>
    <dbReference type="NCBI Taxonomy" id="2840923"/>
    <lineage>
        <taxon>Bacteria</taxon>
        <taxon>Bacillati</taxon>
        <taxon>Bacillota</taxon>
        <taxon>Clostridia</taxon>
        <taxon>Eubacteriales</taxon>
        <taxon>Candidatus Scatomorpha</taxon>
    </lineage>
</organism>
<proteinExistence type="predicted"/>
<feature type="domain" description="FAD/NAD(P)-binding" evidence="3">
    <location>
        <begin position="5"/>
        <end position="291"/>
    </location>
</feature>